<proteinExistence type="predicted"/>
<evidence type="ECO:0000313" key="4">
    <source>
        <dbReference type="EMBL" id="KAK9705923.1"/>
    </source>
</evidence>
<feature type="region of interest" description="Disordered" evidence="1">
    <location>
        <begin position="1"/>
        <end position="24"/>
    </location>
</feature>
<feature type="region of interest" description="Disordered" evidence="1">
    <location>
        <begin position="84"/>
        <end position="110"/>
    </location>
</feature>
<evidence type="ECO:0000259" key="2">
    <source>
        <dbReference type="PROSITE" id="PS51258"/>
    </source>
</evidence>
<dbReference type="InterPro" id="IPR008528">
    <property type="entry name" value="unc-13_homologue"/>
</dbReference>
<evidence type="ECO:0000259" key="3">
    <source>
        <dbReference type="PROSITE" id="PS51259"/>
    </source>
</evidence>
<feature type="compositionally biased region" description="Low complexity" evidence="1">
    <location>
        <begin position="84"/>
        <end position="101"/>
    </location>
</feature>
<dbReference type="Proteomes" id="UP001443914">
    <property type="component" value="Unassembled WGS sequence"/>
</dbReference>
<dbReference type="InterPro" id="IPR057984">
    <property type="entry name" value="PATROL1_C"/>
</dbReference>
<sequence>MVVVGSDTSPNPLGQPGRSITESELRETAYEVLIGVCRSSTGSKPLTYIPQSNNNNNSNSSKSSLLSSSSLSLERTASALTSSAASTVKKALGMKSSSSSSKRGERKKRTVGEMMRVQMRVSEQFDSRVRRALLRIAASQLGRRIELTVLPLELLQQLRPSDFPNQQEFESFQKRNLKILEVGLLLHPHVPLDKSDTSAQRLKQIIREASEKPLDTGKNTESMQVLRNVVMALACRSFNDTSANMCHWADGFPLNLQLYRMLLEACFDIDDDTSIVEEVDEVLELIKKTWVILGINQELHNLCFSWVLFHQYVETGEIEDDLLFAASNLLAEVEKDAKTMKDLDYSKVLSSTLSMMLGWAEKRLLTYHETFSSSNIDLMQSVASLAVTSAKILVDDISTEYRKKRKEVNVARDRVDTYIRSSIRVAFAQKMEKINLNKRSSERQQDPIPVLSLLAQEVTELVLSEKDLYSPILKRWHPLALGVAVATLHSCFGNELKQFVTRVTELTPDAVQVLIAADKLEKQLVQVAVEDAVESDDGGKAIIKEMPPYEADVVIGTLVKSWIKTRIDRLKEWVDRNFQQEVWNVQANKERVGPSIIEILRIVDETVEAFFLLPIPIQPTLVSDLMIGLDRCIQHYIVKVKSGCGVESAFLPTLPGLTRCSAGSKFFKKKEKSQMPIRRTSQAGNTNADDLFGIPQLCVRINSMQRIRSGVDALEKKTITYLKNLGSMEADNNGLKTKFELSIAASFEGILQLCKSTGYKIVFQELSHVLWNGLYVGEVSTSRIEPFLEELEHYLELISTTVHESIRTRLITDVMKASFHGFLLVLLAGGPSRAFTQQDSTAIEEDFKSLSDLFWSNGDGLPSELIEKHAITVKAILPLFRTNSESLIEQFRQATIQSYGSSAKSRLPLPPTTGEWSATEPNTILRVLCHRDDEVAAKFLKRTYNLPTKLS</sequence>
<dbReference type="InterPro" id="IPR014770">
    <property type="entry name" value="Munc13_1"/>
</dbReference>
<keyword evidence="5" id="KW-1185">Reference proteome</keyword>
<dbReference type="EMBL" id="JBDFQZ010000007">
    <property type="protein sequence ID" value="KAK9705923.1"/>
    <property type="molecule type" value="Genomic_DNA"/>
</dbReference>
<comment type="caution">
    <text evidence="4">The sequence shown here is derived from an EMBL/GenBank/DDBJ whole genome shotgun (WGS) entry which is preliminary data.</text>
</comment>
<dbReference type="PROSITE" id="PS51259">
    <property type="entry name" value="MHD2"/>
    <property type="match status" value="1"/>
</dbReference>
<feature type="domain" description="MHD2" evidence="3">
    <location>
        <begin position="781"/>
        <end position="891"/>
    </location>
</feature>
<name>A0AAW1JLG9_SAPOF</name>
<dbReference type="PANTHER" id="PTHR31280:SF16">
    <property type="entry name" value="GLS PROTEIN (DUF810)"/>
    <property type="match status" value="1"/>
</dbReference>
<protein>
    <submittedName>
        <fullName evidence="4">Uncharacterized protein</fullName>
    </submittedName>
</protein>
<dbReference type="PANTHER" id="PTHR31280">
    <property type="entry name" value="PROTEIN UNC-13 HOMOLOG"/>
    <property type="match status" value="1"/>
</dbReference>
<organism evidence="4 5">
    <name type="scientific">Saponaria officinalis</name>
    <name type="common">Common soapwort</name>
    <name type="synonym">Lychnis saponaria</name>
    <dbReference type="NCBI Taxonomy" id="3572"/>
    <lineage>
        <taxon>Eukaryota</taxon>
        <taxon>Viridiplantae</taxon>
        <taxon>Streptophyta</taxon>
        <taxon>Embryophyta</taxon>
        <taxon>Tracheophyta</taxon>
        <taxon>Spermatophyta</taxon>
        <taxon>Magnoliopsida</taxon>
        <taxon>eudicotyledons</taxon>
        <taxon>Gunneridae</taxon>
        <taxon>Pentapetalae</taxon>
        <taxon>Caryophyllales</taxon>
        <taxon>Caryophyllaceae</taxon>
        <taxon>Caryophylleae</taxon>
        <taxon>Saponaria</taxon>
    </lineage>
</organism>
<dbReference type="PROSITE" id="PS51258">
    <property type="entry name" value="MHD1"/>
    <property type="match status" value="1"/>
</dbReference>
<accession>A0AAW1JLG9</accession>
<evidence type="ECO:0000313" key="5">
    <source>
        <dbReference type="Proteomes" id="UP001443914"/>
    </source>
</evidence>
<feature type="domain" description="MHD1" evidence="2">
    <location>
        <begin position="511"/>
        <end position="654"/>
    </location>
</feature>
<gene>
    <name evidence="4" type="ORF">RND81_07G092400</name>
</gene>
<feature type="compositionally biased region" description="Polar residues" evidence="1">
    <location>
        <begin position="1"/>
        <end position="20"/>
    </location>
</feature>
<evidence type="ECO:0000256" key="1">
    <source>
        <dbReference type="SAM" id="MobiDB-lite"/>
    </source>
</evidence>
<dbReference type="AlphaFoldDB" id="A0AAW1JLG9"/>
<dbReference type="Pfam" id="PF25761">
    <property type="entry name" value="TPR_PATROL1"/>
    <property type="match status" value="1"/>
</dbReference>
<dbReference type="InterPro" id="IPR014772">
    <property type="entry name" value="Munc13_dom-2"/>
</dbReference>
<reference evidence="4" key="1">
    <citation type="submission" date="2024-03" db="EMBL/GenBank/DDBJ databases">
        <title>WGS assembly of Saponaria officinalis var. Norfolk2.</title>
        <authorList>
            <person name="Jenkins J."/>
            <person name="Shu S."/>
            <person name="Grimwood J."/>
            <person name="Barry K."/>
            <person name="Goodstein D."/>
            <person name="Schmutz J."/>
            <person name="Leebens-Mack J."/>
            <person name="Osbourn A."/>
        </authorList>
    </citation>
    <scope>NUCLEOTIDE SEQUENCE [LARGE SCALE GENOMIC DNA]</scope>
    <source>
        <strain evidence="4">JIC</strain>
    </source>
</reference>